<reference evidence="4" key="1">
    <citation type="submission" date="2021-01" db="EMBL/GenBank/DDBJ databases">
        <authorList>
            <person name="Corre E."/>
            <person name="Pelletier E."/>
            <person name="Niang G."/>
            <person name="Scheremetjew M."/>
            <person name="Finn R."/>
            <person name="Kale V."/>
            <person name="Holt S."/>
            <person name="Cochrane G."/>
            <person name="Meng A."/>
            <person name="Brown T."/>
            <person name="Cohen L."/>
        </authorList>
    </citation>
    <scope>NUCLEOTIDE SEQUENCE</scope>
    <source>
        <strain evidence="4">CCMP3346</strain>
    </source>
</reference>
<gene>
    <name evidence="4" type="ORF">VBRA1451_LOCUS18822</name>
</gene>
<evidence type="ECO:0000256" key="1">
    <source>
        <dbReference type="SAM" id="Coils"/>
    </source>
</evidence>
<dbReference type="InterPro" id="IPR058935">
    <property type="entry name" value="At4g15545-like_C"/>
</dbReference>
<proteinExistence type="predicted"/>
<name>A0A7S1P7A2_9ALVE</name>
<evidence type="ECO:0000259" key="3">
    <source>
        <dbReference type="Pfam" id="PF25972"/>
    </source>
</evidence>
<dbReference type="InterPro" id="IPR058936">
    <property type="entry name" value="At4g15545-like"/>
</dbReference>
<sequence length="255" mass="28497">MAAQNRDVMNMLPADPEEQLALGFRIISNAYKSRVQNLDNELRNLKGLVDEKAGAISALQKKNSMLEVELLETRQRCDAMTEENKHLVATIKKLHRDIQRLESLRKAVLTSLQDDNTIQTEAILSKEYYGEDHHLDMAAPLTMSEMRGGGEGTRSVEMSKSSPAQPGAQLRTEGAGGDFLGAATGGGSLVDGKQFFRDARARMTYEHFNQFLTAIKRLNNHTQTREETLATAEQLFGESNKDLFDQFTKLLNRHG</sequence>
<feature type="coiled-coil region" evidence="1">
    <location>
        <begin position="28"/>
        <end position="104"/>
    </location>
</feature>
<feature type="domain" description="At4g15545-like C-terminal" evidence="3">
    <location>
        <begin position="190"/>
        <end position="254"/>
    </location>
</feature>
<dbReference type="EMBL" id="HBGB01032050">
    <property type="protein sequence ID" value="CAD9063752.1"/>
    <property type="molecule type" value="Transcribed_RNA"/>
</dbReference>
<keyword evidence="1" id="KW-0175">Coiled coil</keyword>
<feature type="region of interest" description="Disordered" evidence="2">
    <location>
        <begin position="147"/>
        <end position="175"/>
    </location>
</feature>
<dbReference type="PANTHER" id="PTHR47383">
    <property type="entry name" value="OS03G0659800 PROTEIN"/>
    <property type="match status" value="1"/>
</dbReference>
<protein>
    <recommendedName>
        <fullName evidence="3">At4g15545-like C-terminal domain-containing protein</fullName>
    </recommendedName>
</protein>
<dbReference type="Pfam" id="PF25972">
    <property type="entry name" value="At4g15545_C"/>
    <property type="match status" value="1"/>
</dbReference>
<dbReference type="PANTHER" id="PTHR47383:SF8">
    <property type="entry name" value="OS01G0768300 PROTEIN"/>
    <property type="match status" value="1"/>
</dbReference>
<accession>A0A7S1P7A2</accession>
<evidence type="ECO:0000313" key="4">
    <source>
        <dbReference type="EMBL" id="CAD9063752.1"/>
    </source>
</evidence>
<organism evidence="4">
    <name type="scientific">Vitrella brassicaformis</name>
    <dbReference type="NCBI Taxonomy" id="1169539"/>
    <lineage>
        <taxon>Eukaryota</taxon>
        <taxon>Sar</taxon>
        <taxon>Alveolata</taxon>
        <taxon>Colpodellida</taxon>
        <taxon>Vitrellaceae</taxon>
        <taxon>Vitrella</taxon>
    </lineage>
</organism>
<dbReference type="AlphaFoldDB" id="A0A7S1P7A2"/>
<evidence type="ECO:0000256" key="2">
    <source>
        <dbReference type="SAM" id="MobiDB-lite"/>
    </source>
</evidence>